<organism evidence="2 3">
    <name type="scientific">Cystobacter ferrugineus</name>
    <dbReference type="NCBI Taxonomy" id="83449"/>
    <lineage>
        <taxon>Bacteria</taxon>
        <taxon>Pseudomonadati</taxon>
        <taxon>Myxococcota</taxon>
        <taxon>Myxococcia</taxon>
        <taxon>Myxococcales</taxon>
        <taxon>Cystobacterineae</taxon>
        <taxon>Archangiaceae</taxon>
        <taxon>Cystobacter</taxon>
    </lineage>
</organism>
<feature type="compositionally biased region" description="Basic and acidic residues" evidence="1">
    <location>
        <begin position="1"/>
        <end position="45"/>
    </location>
</feature>
<dbReference type="Proteomes" id="UP000182229">
    <property type="component" value="Unassembled WGS sequence"/>
</dbReference>
<evidence type="ECO:0000313" key="3">
    <source>
        <dbReference type="Proteomes" id="UP000182229"/>
    </source>
</evidence>
<name>A0A1L9BBT5_9BACT</name>
<reference evidence="2 3" key="2">
    <citation type="submission" date="2016-12" db="EMBL/GenBank/DDBJ databases">
        <title>Draft Genome Sequence of Cystobacter ferrugineus Strain Cbfe23.</title>
        <authorList>
            <person name="Akbar S."/>
            <person name="Dowd S.E."/>
            <person name="Stevens D.C."/>
        </authorList>
    </citation>
    <scope>NUCLEOTIDE SEQUENCE [LARGE SCALE GENOMIC DNA]</scope>
    <source>
        <strain evidence="2 3">Cbfe23</strain>
    </source>
</reference>
<dbReference type="EMBL" id="MPIN01000004">
    <property type="protein sequence ID" value="OJH39701.1"/>
    <property type="molecule type" value="Genomic_DNA"/>
</dbReference>
<dbReference type="RefSeq" id="WP_071899864.1">
    <property type="nucleotide sequence ID" value="NZ_MPIN01000004.1"/>
</dbReference>
<evidence type="ECO:0000313" key="2">
    <source>
        <dbReference type="EMBL" id="OJH39701.1"/>
    </source>
</evidence>
<sequence length="71" mass="7648">MVGAREEHRGSRVEEHQDGRAEEEHRGGRVEEHQDGRAEGHRGRLEGLAGLAGGGWAPGPDQARGFAGDPR</sequence>
<comment type="caution">
    <text evidence="2">The sequence shown here is derived from an EMBL/GenBank/DDBJ whole genome shotgun (WGS) entry which is preliminary data.</text>
</comment>
<reference evidence="3" key="1">
    <citation type="submission" date="2016-11" db="EMBL/GenBank/DDBJ databases">
        <authorList>
            <person name="Shukria A."/>
            <person name="Stevens D.C."/>
        </authorList>
    </citation>
    <scope>NUCLEOTIDE SEQUENCE [LARGE SCALE GENOMIC DNA]</scope>
    <source>
        <strain evidence="3">Cbfe23</strain>
    </source>
</reference>
<accession>A0A1L9BBT5</accession>
<evidence type="ECO:0000256" key="1">
    <source>
        <dbReference type="SAM" id="MobiDB-lite"/>
    </source>
</evidence>
<keyword evidence="3" id="KW-1185">Reference proteome</keyword>
<dbReference type="AlphaFoldDB" id="A0A1L9BBT5"/>
<gene>
    <name evidence="2" type="ORF">BON30_19710</name>
</gene>
<protein>
    <submittedName>
        <fullName evidence="2">Uncharacterized protein</fullName>
    </submittedName>
</protein>
<feature type="region of interest" description="Disordered" evidence="1">
    <location>
        <begin position="1"/>
        <end position="71"/>
    </location>
</feature>
<proteinExistence type="predicted"/>